<dbReference type="PROSITE" id="PS50011">
    <property type="entry name" value="PROTEIN_KINASE_DOM"/>
    <property type="match status" value="1"/>
</dbReference>
<keyword evidence="1 3" id="KW-0547">Nucleotide-binding</keyword>
<dbReference type="GO" id="GO:0004674">
    <property type="term" value="F:protein serine/threonine kinase activity"/>
    <property type="evidence" value="ECO:0007669"/>
    <property type="project" value="UniProtKB-KW"/>
</dbReference>
<proteinExistence type="inferred from homology"/>
<keyword evidence="4" id="KW-0723">Serine/threonine-protein kinase</keyword>
<keyword evidence="2 3" id="KW-0067">ATP-binding</keyword>
<dbReference type="GeneID" id="94849183"/>
<accession>A0A1J4KUN8</accession>
<dbReference type="VEuPathDB" id="TrichDB:TRFO_42776"/>
<dbReference type="SMART" id="SM00220">
    <property type="entry name" value="S_TKc"/>
    <property type="match status" value="1"/>
</dbReference>
<evidence type="ECO:0000256" key="3">
    <source>
        <dbReference type="PROSITE-ProRule" id="PRU10141"/>
    </source>
</evidence>
<dbReference type="PANTHER" id="PTHR24362:SF309">
    <property type="entry name" value="PROTEIN KINASE DOMAIN-CONTAINING PROTEIN"/>
    <property type="match status" value="1"/>
</dbReference>
<reference evidence="6" key="1">
    <citation type="submission" date="2016-10" db="EMBL/GenBank/DDBJ databases">
        <authorList>
            <person name="Benchimol M."/>
            <person name="Almeida L.G."/>
            <person name="Vasconcelos A.T."/>
            <person name="Perreira-Neves A."/>
            <person name="Rosa I.A."/>
            <person name="Tasca T."/>
            <person name="Bogo M.R."/>
            <person name="de Souza W."/>
        </authorList>
    </citation>
    <scope>NUCLEOTIDE SEQUENCE [LARGE SCALE GENOMIC DNA]</scope>
    <source>
        <strain evidence="6">K</strain>
    </source>
</reference>
<name>A0A1J4KUN8_9EUKA</name>
<dbReference type="InterPro" id="IPR011009">
    <property type="entry name" value="Kinase-like_dom_sf"/>
</dbReference>
<evidence type="ECO:0000256" key="4">
    <source>
        <dbReference type="RuleBase" id="RU000304"/>
    </source>
</evidence>
<keyword evidence="4" id="KW-0418">Kinase</keyword>
<dbReference type="Pfam" id="PF00069">
    <property type="entry name" value="Pkinase"/>
    <property type="match status" value="1"/>
</dbReference>
<feature type="domain" description="Protein kinase" evidence="5">
    <location>
        <begin position="6"/>
        <end position="173"/>
    </location>
</feature>
<evidence type="ECO:0000259" key="5">
    <source>
        <dbReference type="PROSITE" id="PS50011"/>
    </source>
</evidence>
<dbReference type="PROSITE" id="PS00108">
    <property type="entry name" value="PROTEIN_KINASE_ST"/>
    <property type="match status" value="1"/>
</dbReference>
<feature type="binding site" evidence="3">
    <location>
        <position position="35"/>
    </location>
    <ligand>
        <name>ATP</name>
        <dbReference type="ChEBI" id="CHEBI:30616"/>
    </ligand>
</feature>
<dbReference type="RefSeq" id="XP_068368129.1">
    <property type="nucleotide sequence ID" value="XM_068514479.1"/>
</dbReference>
<dbReference type="PROSITE" id="PS00107">
    <property type="entry name" value="PROTEIN_KINASE_ATP"/>
    <property type="match status" value="1"/>
</dbReference>
<organism evidence="6 7">
    <name type="scientific">Tritrichomonas foetus</name>
    <dbReference type="NCBI Taxonomy" id="1144522"/>
    <lineage>
        <taxon>Eukaryota</taxon>
        <taxon>Metamonada</taxon>
        <taxon>Parabasalia</taxon>
        <taxon>Tritrichomonadida</taxon>
        <taxon>Tritrichomonadidae</taxon>
        <taxon>Tritrichomonas</taxon>
    </lineage>
</organism>
<comment type="caution">
    <text evidence="6">The sequence shown here is derived from an EMBL/GenBank/DDBJ whole genome shotgun (WGS) entry which is preliminary data.</text>
</comment>
<dbReference type="OrthoDB" id="1022360at2759"/>
<gene>
    <name evidence="6" type="ORF">TRFO_42776</name>
</gene>
<evidence type="ECO:0000256" key="1">
    <source>
        <dbReference type="ARBA" id="ARBA00022741"/>
    </source>
</evidence>
<comment type="similarity">
    <text evidence="4">Belongs to the protein kinase superfamily.</text>
</comment>
<dbReference type="EMBL" id="MLAK01000288">
    <property type="protein sequence ID" value="OHT14993.1"/>
    <property type="molecule type" value="Genomic_DNA"/>
</dbReference>
<evidence type="ECO:0000313" key="6">
    <source>
        <dbReference type="EMBL" id="OHT14993.1"/>
    </source>
</evidence>
<dbReference type="GO" id="GO:0005524">
    <property type="term" value="F:ATP binding"/>
    <property type="evidence" value="ECO:0007669"/>
    <property type="project" value="UniProtKB-UniRule"/>
</dbReference>
<dbReference type="InterPro" id="IPR000719">
    <property type="entry name" value="Prot_kinase_dom"/>
</dbReference>
<protein>
    <recommendedName>
        <fullName evidence="5">Protein kinase domain-containing protein</fullName>
    </recommendedName>
</protein>
<keyword evidence="4" id="KW-0808">Transferase</keyword>
<dbReference type="SUPFAM" id="SSF56112">
    <property type="entry name" value="Protein kinase-like (PK-like)"/>
    <property type="match status" value="1"/>
</dbReference>
<keyword evidence="7" id="KW-1185">Reference proteome</keyword>
<dbReference type="Proteomes" id="UP000179807">
    <property type="component" value="Unassembled WGS sequence"/>
</dbReference>
<evidence type="ECO:0000256" key="2">
    <source>
        <dbReference type="ARBA" id="ARBA00022840"/>
    </source>
</evidence>
<evidence type="ECO:0000313" key="7">
    <source>
        <dbReference type="Proteomes" id="UP000179807"/>
    </source>
</evidence>
<dbReference type="InterPro" id="IPR008271">
    <property type="entry name" value="Ser/Thr_kinase_AS"/>
</dbReference>
<dbReference type="AlphaFoldDB" id="A0A1J4KUN8"/>
<dbReference type="Gene3D" id="1.10.510.10">
    <property type="entry name" value="Transferase(Phosphotransferase) domain 1"/>
    <property type="match status" value="1"/>
</dbReference>
<dbReference type="PANTHER" id="PTHR24362">
    <property type="entry name" value="SERINE/THREONINE-PROTEIN KINASE NEK"/>
    <property type="match status" value="1"/>
</dbReference>
<sequence>MNEFGYTYIKPVGSGGSATCYLVHSKKYDMFFVCKKIEIKSQTNSNTYELEALKQLDHPQIIHMYNYKQLDNKLYIFLEYCLNGSLHEYVQNKHMITEEQLIAICYTLLKGLVYVHSQNCAHLDIKPVNLLVDKYGRAKIADFGISRFVDSTKRTCDQRTGTTLFMAPEIFSS</sequence>
<dbReference type="InterPro" id="IPR017441">
    <property type="entry name" value="Protein_kinase_ATP_BS"/>
</dbReference>